<organism evidence="1">
    <name type="scientific">viral metagenome</name>
    <dbReference type="NCBI Taxonomy" id="1070528"/>
    <lineage>
        <taxon>unclassified sequences</taxon>
        <taxon>metagenomes</taxon>
        <taxon>organismal metagenomes</taxon>
    </lineage>
</organism>
<accession>A0A6C0DAJ0</accession>
<protein>
    <submittedName>
        <fullName evidence="1">Uncharacterized protein</fullName>
    </submittedName>
</protein>
<dbReference type="AlphaFoldDB" id="A0A6C0DAJ0"/>
<sequence length="356" mass="42159">MSDAEINDIREQKEFKNITFSGFKKSDVKKELLNNLIKSKIEPACYWSAEFICSGHFSDLWEIVLYFYSKYIHLGNPKLAVYIDLRIQNFKEIISTGFLGNEMKLRNNDKIRKLFSEIIYVLCHAKRKHSFDEIKIKKEDFDMLQLSDKLKAPNAEYAKHIMLPDDPKELYIAMNEFAYHISNKGKNSMNACYWIEWISEYETVCKNKKEKCKCERRNKMPVESKSQMDVVWIIWDALLKESENHHKLIQKIMNSLLKLFSLKYSNNCNKKRRYILYFAVSLVTEPVNLEEELIKDKDKLSIITNKINNIYKQIKQNEKSPNTDYLFANTNKSNLDKTIAKLEKMNDFGETFIPRL</sequence>
<evidence type="ECO:0000313" key="1">
    <source>
        <dbReference type="EMBL" id="QHT12645.1"/>
    </source>
</evidence>
<reference evidence="1" key="1">
    <citation type="journal article" date="2020" name="Nature">
        <title>Giant virus diversity and host interactions through global metagenomics.</title>
        <authorList>
            <person name="Schulz F."/>
            <person name="Roux S."/>
            <person name="Paez-Espino D."/>
            <person name="Jungbluth S."/>
            <person name="Walsh D.A."/>
            <person name="Denef V.J."/>
            <person name="McMahon K.D."/>
            <person name="Konstantinidis K.T."/>
            <person name="Eloe-Fadrosh E.A."/>
            <person name="Kyrpides N.C."/>
            <person name="Woyke T."/>
        </authorList>
    </citation>
    <scope>NUCLEOTIDE SEQUENCE</scope>
    <source>
        <strain evidence="1">GVMAG-M-3300023174-130</strain>
    </source>
</reference>
<dbReference type="EMBL" id="MN739549">
    <property type="protein sequence ID" value="QHT12645.1"/>
    <property type="molecule type" value="Genomic_DNA"/>
</dbReference>
<proteinExistence type="predicted"/>
<name>A0A6C0DAJ0_9ZZZZ</name>